<accession>A0A4R2HZW8</accession>
<protein>
    <submittedName>
        <fullName evidence="6">DNA-binding transcriptional LysR family regulator</fullName>
    </submittedName>
</protein>
<reference evidence="6 7" key="1">
    <citation type="journal article" date="2015" name="Stand. Genomic Sci.">
        <title>Genomic Encyclopedia of Bacterial and Archaeal Type Strains, Phase III: the genomes of soil and plant-associated and newly described type strains.</title>
        <authorList>
            <person name="Whitman W.B."/>
            <person name="Woyke T."/>
            <person name="Klenk H.P."/>
            <person name="Zhou Y."/>
            <person name="Lilburn T.G."/>
            <person name="Beck B.J."/>
            <person name="De Vos P."/>
            <person name="Vandamme P."/>
            <person name="Eisen J.A."/>
            <person name="Garrity G."/>
            <person name="Hugenholtz P."/>
            <person name="Kyrpides N.C."/>
        </authorList>
    </citation>
    <scope>NUCLEOTIDE SEQUENCE [LARGE SCALE GENOMIC DNA]</scope>
    <source>
        <strain evidence="6 7">A3</strain>
    </source>
</reference>
<dbReference type="OrthoDB" id="570111at2"/>
<dbReference type="FunFam" id="1.10.10.10:FF:000001">
    <property type="entry name" value="LysR family transcriptional regulator"/>
    <property type="match status" value="1"/>
</dbReference>
<keyword evidence="7" id="KW-1185">Reference proteome</keyword>
<keyword evidence="3 6" id="KW-0238">DNA-binding</keyword>
<comment type="similarity">
    <text evidence="1">Belongs to the LysR transcriptional regulatory family.</text>
</comment>
<organism evidence="6 7">
    <name type="scientific">Dokdonella fugitiva</name>
    <dbReference type="NCBI Taxonomy" id="328517"/>
    <lineage>
        <taxon>Bacteria</taxon>
        <taxon>Pseudomonadati</taxon>
        <taxon>Pseudomonadota</taxon>
        <taxon>Gammaproteobacteria</taxon>
        <taxon>Lysobacterales</taxon>
        <taxon>Rhodanobacteraceae</taxon>
        <taxon>Dokdonella</taxon>
    </lineage>
</organism>
<dbReference type="Gene3D" id="3.40.190.290">
    <property type="match status" value="1"/>
</dbReference>
<dbReference type="PROSITE" id="PS50931">
    <property type="entry name" value="HTH_LYSR"/>
    <property type="match status" value="1"/>
</dbReference>
<dbReference type="InterPro" id="IPR000847">
    <property type="entry name" value="LysR_HTH_N"/>
</dbReference>
<dbReference type="GO" id="GO:0006351">
    <property type="term" value="P:DNA-templated transcription"/>
    <property type="evidence" value="ECO:0007669"/>
    <property type="project" value="TreeGrafter"/>
</dbReference>
<dbReference type="Proteomes" id="UP000294862">
    <property type="component" value="Unassembled WGS sequence"/>
</dbReference>
<evidence type="ECO:0000256" key="4">
    <source>
        <dbReference type="ARBA" id="ARBA00023163"/>
    </source>
</evidence>
<dbReference type="SUPFAM" id="SSF46785">
    <property type="entry name" value="Winged helix' DNA-binding domain"/>
    <property type="match status" value="1"/>
</dbReference>
<dbReference type="InterPro" id="IPR058163">
    <property type="entry name" value="LysR-type_TF_proteobact-type"/>
</dbReference>
<evidence type="ECO:0000313" key="6">
    <source>
        <dbReference type="EMBL" id="TCO37271.1"/>
    </source>
</evidence>
<proteinExistence type="inferred from homology"/>
<keyword evidence="2" id="KW-0805">Transcription regulation</keyword>
<evidence type="ECO:0000256" key="1">
    <source>
        <dbReference type="ARBA" id="ARBA00009437"/>
    </source>
</evidence>
<evidence type="ECO:0000313" key="7">
    <source>
        <dbReference type="Proteomes" id="UP000294862"/>
    </source>
</evidence>
<evidence type="ECO:0000256" key="3">
    <source>
        <dbReference type="ARBA" id="ARBA00023125"/>
    </source>
</evidence>
<keyword evidence="4" id="KW-0804">Transcription</keyword>
<sequence length="289" mass="31941">MEWSDLRIFLAIAREGTLGAAARKLAQTQPTMGRRLRVLEDALGHTLFQRTKDGFVLTDEGSTLLGHAERMEAEALAIERRLAGQTQQLEGLLRITSSDWFGAHILTPVLAEFSILHPQVTIELLTDARFLSLSRREADVAFRIRPFDEPDVVSRKLLHMRYRAYLRQGIAHPMAGDGTGSALLALDSAFAGVPDDSWLQTMLPKARTVFRSNSRDVQARMCAHGVGIAVLPIPLADATGGIEPIDLGTEPPGRDTWVGYHRDLRRLPRLRALLELVIARLANGSSGRQ</sequence>
<dbReference type="EMBL" id="SLWQ01000010">
    <property type="protein sequence ID" value="TCO37271.1"/>
    <property type="molecule type" value="Genomic_DNA"/>
</dbReference>
<gene>
    <name evidence="6" type="ORF">EV148_11082</name>
</gene>
<dbReference type="AlphaFoldDB" id="A0A4R2HZW8"/>
<name>A0A4R2HZW8_9GAMM</name>
<dbReference type="InterPro" id="IPR005119">
    <property type="entry name" value="LysR_subst-bd"/>
</dbReference>
<dbReference type="GO" id="GO:0043565">
    <property type="term" value="F:sequence-specific DNA binding"/>
    <property type="evidence" value="ECO:0007669"/>
    <property type="project" value="TreeGrafter"/>
</dbReference>
<dbReference type="RefSeq" id="WP_131999814.1">
    <property type="nucleotide sequence ID" value="NZ_SLWQ01000010.1"/>
</dbReference>
<dbReference type="Pfam" id="PF00126">
    <property type="entry name" value="HTH_1"/>
    <property type="match status" value="1"/>
</dbReference>
<dbReference type="PRINTS" id="PR00039">
    <property type="entry name" value="HTHLYSR"/>
</dbReference>
<dbReference type="Pfam" id="PF03466">
    <property type="entry name" value="LysR_substrate"/>
    <property type="match status" value="1"/>
</dbReference>
<comment type="caution">
    <text evidence="6">The sequence shown here is derived from an EMBL/GenBank/DDBJ whole genome shotgun (WGS) entry which is preliminary data.</text>
</comment>
<dbReference type="Gene3D" id="1.10.10.10">
    <property type="entry name" value="Winged helix-like DNA-binding domain superfamily/Winged helix DNA-binding domain"/>
    <property type="match status" value="1"/>
</dbReference>
<dbReference type="InterPro" id="IPR036390">
    <property type="entry name" value="WH_DNA-bd_sf"/>
</dbReference>
<dbReference type="GO" id="GO:0003700">
    <property type="term" value="F:DNA-binding transcription factor activity"/>
    <property type="evidence" value="ECO:0007669"/>
    <property type="project" value="InterPro"/>
</dbReference>
<dbReference type="PANTHER" id="PTHR30537">
    <property type="entry name" value="HTH-TYPE TRANSCRIPTIONAL REGULATOR"/>
    <property type="match status" value="1"/>
</dbReference>
<feature type="domain" description="HTH lysR-type" evidence="5">
    <location>
        <begin position="1"/>
        <end position="58"/>
    </location>
</feature>
<evidence type="ECO:0000256" key="2">
    <source>
        <dbReference type="ARBA" id="ARBA00023015"/>
    </source>
</evidence>
<dbReference type="InterPro" id="IPR036388">
    <property type="entry name" value="WH-like_DNA-bd_sf"/>
</dbReference>
<evidence type="ECO:0000259" key="5">
    <source>
        <dbReference type="PROSITE" id="PS50931"/>
    </source>
</evidence>
<dbReference type="SUPFAM" id="SSF53850">
    <property type="entry name" value="Periplasmic binding protein-like II"/>
    <property type="match status" value="1"/>
</dbReference>
<dbReference type="PANTHER" id="PTHR30537:SF3">
    <property type="entry name" value="TRANSCRIPTIONAL REGULATORY PROTEIN"/>
    <property type="match status" value="1"/>
</dbReference>